<evidence type="ECO:0000259" key="1">
    <source>
        <dbReference type="SMART" id="SM00587"/>
    </source>
</evidence>
<dbReference type="SMART" id="SM00587">
    <property type="entry name" value="CHK"/>
    <property type="match status" value="1"/>
</dbReference>
<dbReference type="AlphaFoldDB" id="A0A034WBS3"/>
<organism evidence="2">
    <name type="scientific">Bactrocera dorsalis</name>
    <name type="common">Oriental fruit fly</name>
    <name type="synonym">Dacus dorsalis</name>
    <dbReference type="NCBI Taxonomy" id="27457"/>
    <lineage>
        <taxon>Eukaryota</taxon>
        <taxon>Metazoa</taxon>
        <taxon>Ecdysozoa</taxon>
        <taxon>Arthropoda</taxon>
        <taxon>Hexapoda</taxon>
        <taxon>Insecta</taxon>
        <taxon>Pterygota</taxon>
        <taxon>Neoptera</taxon>
        <taxon>Endopterygota</taxon>
        <taxon>Diptera</taxon>
        <taxon>Brachycera</taxon>
        <taxon>Muscomorpha</taxon>
        <taxon>Tephritoidea</taxon>
        <taxon>Tephritidae</taxon>
        <taxon>Bactrocera</taxon>
        <taxon>Bactrocera</taxon>
    </lineage>
</organism>
<dbReference type="Pfam" id="PF02958">
    <property type="entry name" value="EcKL"/>
    <property type="match status" value="1"/>
</dbReference>
<protein>
    <recommendedName>
        <fullName evidence="1">CHK kinase-like domain-containing protein</fullName>
    </recommendedName>
</protein>
<dbReference type="SUPFAM" id="SSF56112">
    <property type="entry name" value="Protein kinase-like (PK-like)"/>
    <property type="match status" value="1"/>
</dbReference>
<proteinExistence type="predicted"/>
<feature type="non-terminal residue" evidence="2">
    <location>
        <position position="1"/>
    </location>
</feature>
<accession>A0A034WBS3</accession>
<reference evidence="2" key="1">
    <citation type="journal article" date="2014" name="BMC Genomics">
        <title>Characterizing the developmental transcriptome of the oriental fruit fly, Bactrocera dorsalis (Diptera: Tephritidae) through comparative genomic analysis with Drosophila melanogaster utilizing modENCODE datasets.</title>
        <authorList>
            <person name="Geib S.M."/>
            <person name="Calla B."/>
            <person name="Hall B."/>
            <person name="Hou S."/>
            <person name="Manoukis N.C."/>
        </authorList>
    </citation>
    <scope>NUCLEOTIDE SEQUENCE</scope>
    <source>
        <strain evidence="2">Punador</strain>
    </source>
</reference>
<dbReference type="InterPro" id="IPR004119">
    <property type="entry name" value="EcKL"/>
</dbReference>
<dbReference type="PANTHER" id="PTHR11012">
    <property type="entry name" value="PROTEIN KINASE-LIKE DOMAIN-CONTAINING"/>
    <property type="match status" value="1"/>
</dbReference>
<dbReference type="Gene3D" id="3.90.1200.10">
    <property type="match status" value="1"/>
</dbReference>
<name>A0A034WBS3_BACDO</name>
<dbReference type="PANTHER" id="PTHR11012:SF13">
    <property type="entry name" value="CHK KINASE-LIKE DOMAIN-CONTAINING PROTEIN-RELATED"/>
    <property type="match status" value="1"/>
</dbReference>
<dbReference type="EMBL" id="GAKP01007744">
    <property type="protein sequence ID" value="JAC51208.1"/>
    <property type="molecule type" value="Transcribed_RNA"/>
</dbReference>
<dbReference type="InterPro" id="IPR015897">
    <property type="entry name" value="CHK_kinase-like"/>
</dbReference>
<sequence>KVTTPVFPSLFEWTALSGLNDFSSIYCLFVVFKLVCKMSTSDVSIMNSSENLLNISKESFSTPFVKSSEDLQQSDTPTWLTKDYLEQCLRKHYKDNKLKILRWDVRPALGKGENYGGVLTRIRAECQTHLGAVVSGHYVVKTSFEADEFARKTMEPYDIFNREMSIYENVLPRLNALLGEIGDHDKIFAETIAVDRERSALIFEDLNVREFVMPNRLAGLNMNLSKMVLRKIAKMHASSTVLNERENGCLETFDRGFFNRHTDNYMPGFEGLLMACSRRVAQWDSYQYYANKLMALKAKYAELGKQVFDPIPGHVNVLAHGDLWTNNIMVKYDKNTGEPLDVTIIDFQYAAWGSPALDLHYFLNTSLEEDMHLNHQDELIQCYYETFSDTLNKLQYRVKIPSLHQFHLQLEEKAFYAFHSTCVILAVQRNEDTEDADFKAIMQNDQRATRFKDTCFSNIYVQHIIKTLLPIYERRGLLDLEQ</sequence>
<feature type="domain" description="CHK kinase-like" evidence="1">
    <location>
        <begin position="201"/>
        <end position="393"/>
    </location>
</feature>
<dbReference type="OrthoDB" id="411145at2759"/>
<dbReference type="InterPro" id="IPR011009">
    <property type="entry name" value="Kinase-like_dom_sf"/>
</dbReference>
<evidence type="ECO:0000313" key="2">
    <source>
        <dbReference type="EMBL" id="JAC51208.1"/>
    </source>
</evidence>